<evidence type="ECO:0000256" key="1">
    <source>
        <dbReference type="ARBA" id="ARBA00001974"/>
    </source>
</evidence>
<reference evidence="6 7" key="1">
    <citation type="submission" date="2020-10" db="EMBL/GenBank/DDBJ databases">
        <title>Pygocentrus nattereri (red-bellied piranha) genome, fPygNat1, primary haplotype.</title>
        <authorList>
            <person name="Myers G."/>
            <person name="Meyer A."/>
            <person name="Karagic N."/>
            <person name="Pippel M."/>
            <person name="Winkler S."/>
            <person name="Tracey A."/>
            <person name="Wood J."/>
            <person name="Formenti G."/>
            <person name="Howe K."/>
            <person name="Fedrigo O."/>
            <person name="Jarvis E.D."/>
        </authorList>
    </citation>
    <scope>NUCLEOTIDE SEQUENCE [LARGE SCALE GENOMIC DNA]</scope>
</reference>
<name>A0AAR2K849_PYGNA</name>
<dbReference type="SUPFAM" id="SSF51395">
    <property type="entry name" value="FMN-linked oxidoreductases"/>
    <property type="match status" value="1"/>
</dbReference>
<dbReference type="Proteomes" id="UP001501920">
    <property type="component" value="Chromosome 17"/>
</dbReference>
<dbReference type="Gene3D" id="1.10.1060.10">
    <property type="entry name" value="Alpha-helical ferredoxin"/>
    <property type="match status" value="1"/>
</dbReference>
<dbReference type="Pfam" id="PF14691">
    <property type="entry name" value="Fer4_20"/>
    <property type="match status" value="1"/>
</dbReference>
<keyword evidence="2" id="KW-0285">Flavoprotein</keyword>
<evidence type="ECO:0000256" key="4">
    <source>
        <dbReference type="SAM" id="Phobius"/>
    </source>
</evidence>
<dbReference type="InterPro" id="IPR009051">
    <property type="entry name" value="Helical_ferredxn"/>
</dbReference>
<feature type="transmembrane region" description="Helical" evidence="4">
    <location>
        <begin position="141"/>
        <end position="160"/>
    </location>
</feature>
<dbReference type="Gene3D" id="3.50.50.60">
    <property type="entry name" value="FAD/NAD(P)-binding domain"/>
    <property type="match status" value="2"/>
</dbReference>
<keyword evidence="2" id="KW-0274">FAD</keyword>
<dbReference type="GO" id="GO:0017113">
    <property type="term" value="F:dihydropyrimidine dehydrogenase (NADP+) activity"/>
    <property type="evidence" value="ECO:0007669"/>
    <property type="project" value="TreeGrafter"/>
</dbReference>
<dbReference type="GO" id="GO:0051536">
    <property type="term" value="F:iron-sulfur cluster binding"/>
    <property type="evidence" value="ECO:0007669"/>
    <property type="project" value="InterPro"/>
</dbReference>
<reference evidence="6" key="2">
    <citation type="submission" date="2025-08" db="UniProtKB">
        <authorList>
            <consortium name="Ensembl"/>
        </authorList>
    </citation>
    <scope>IDENTIFICATION</scope>
</reference>
<organism evidence="6 7">
    <name type="scientific">Pygocentrus nattereri</name>
    <name type="common">Red-bellied piranha</name>
    <dbReference type="NCBI Taxonomy" id="42514"/>
    <lineage>
        <taxon>Eukaryota</taxon>
        <taxon>Metazoa</taxon>
        <taxon>Chordata</taxon>
        <taxon>Craniata</taxon>
        <taxon>Vertebrata</taxon>
        <taxon>Euteleostomi</taxon>
        <taxon>Actinopterygii</taxon>
        <taxon>Neopterygii</taxon>
        <taxon>Teleostei</taxon>
        <taxon>Ostariophysi</taxon>
        <taxon>Characiformes</taxon>
        <taxon>Characoidei</taxon>
        <taxon>Pygocentrus</taxon>
    </lineage>
</organism>
<dbReference type="Pfam" id="PF14697">
    <property type="entry name" value="Fer4_21"/>
    <property type="match status" value="1"/>
</dbReference>
<dbReference type="GO" id="GO:0006210">
    <property type="term" value="P:thymine catabolic process"/>
    <property type="evidence" value="ECO:0007669"/>
    <property type="project" value="TreeGrafter"/>
</dbReference>
<evidence type="ECO:0000313" key="6">
    <source>
        <dbReference type="Ensembl" id="ENSPNAP00000058276.1"/>
    </source>
</evidence>
<dbReference type="SUPFAM" id="SSF46548">
    <property type="entry name" value="alpha-helical ferredoxin"/>
    <property type="match status" value="1"/>
</dbReference>
<dbReference type="SUPFAM" id="SSF54862">
    <property type="entry name" value="4Fe-4S ferredoxins"/>
    <property type="match status" value="1"/>
</dbReference>
<dbReference type="GO" id="GO:0005829">
    <property type="term" value="C:cytosol"/>
    <property type="evidence" value="ECO:0007669"/>
    <property type="project" value="TreeGrafter"/>
</dbReference>
<protein>
    <submittedName>
        <fullName evidence="6">Dihydropyrimidine dehydrogenase b</fullName>
    </submittedName>
</protein>
<sequence length="736" mass="81110">MLTMMSCVKLENNFDDIKHMTLSECGVPREALRCLKCADALCQKSCPTDLDLKSFITSTLHISLFIRILFCIFGTLPTTNVVFWLSNKNLQGGGGGVRNKYASEEGPINIGGPQQFTAEVATGRKAFENLVLTFSHNHVSLSRSISLALSFSLIFLSYIFSTSEIPQFHLPYEVVRFEADLMKDLRVALEMGHGEYGLTSSSLEGDGIQAYFIGIGEVPSFLLLPLFSFRYFVGFSIFLPFLSSREVILKKAHVTGLLFCRTEQLDNGSWVEDEEQVVNLKANYIISTFGSMLNDTTAERPWLHLQLTPEVNAKTMQTSEPWVFAGGDITGLANITVESVNNGKQTSWHIHKYIQSLHDVSVESILSLPLLYSVGDLLDISVEMCGLKFPNSFGLASAPPIITTTMIQRDLVTSASPRIVRGTTSRHGQVSFHNIELISEKAAAYWCQGMTRLKKKKKKLPHNDIMCRYNEDDQTGQDADAVEMNLSCPHGMGERGMGQACGQRLTRHTTRYILLGFLGADGDMATNTVSGMMRLRGDTTPWPSSSKSKKTTYRGALNPAHCSPHGVVSATARALPGFPILATGGIDCSSSTLDHLSSRDGLKALLYLKSIEELSDWDGQSPPTPSHSFNTDLITPVLLCFLWAFLSVQDVIAKALKHIGAYQELDNKEQVQALIDPEIDSGYLAIKFDPETHLPVITDSCTGCTLSLSVRPIIDCIRMVTRATPYVPKGAWVPPH</sequence>
<comment type="cofactor">
    <cofactor evidence="1">
        <name>FAD</name>
        <dbReference type="ChEBI" id="CHEBI:57692"/>
    </cofactor>
</comment>
<dbReference type="GO" id="GO:0006212">
    <property type="term" value="P:uracil catabolic process"/>
    <property type="evidence" value="ECO:0007669"/>
    <property type="project" value="TreeGrafter"/>
</dbReference>
<dbReference type="InterPro" id="IPR028261">
    <property type="entry name" value="DPD_II"/>
</dbReference>
<proteinExistence type="predicted"/>
<dbReference type="InterPro" id="IPR036188">
    <property type="entry name" value="FAD/NAD-bd_sf"/>
</dbReference>
<evidence type="ECO:0000259" key="5">
    <source>
        <dbReference type="Pfam" id="PF14691"/>
    </source>
</evidence>
<dbReference type="GeneTree" id="ENSGT00500000044896"/>
<reference evidence="6" key="3">
    <citation type="submission" date="2025-09" db="UniProtKB">
        <authorList>
            <consortium name="Ensembl"/>
        </authorList>
    </citation>
    <scope>IDENTIFICATION</scope>
</reference>
<feature type="transmembrane region" description="Helical" evidence="4">
    <location>
        <begin position="221"/>
        <end position="242"/>
    </location>
</feature>
<keyword evidence="7" id="KW-1185">Reference proteome</keyword>
<dbReference type="Gene3D" id="3.20.20.70">
    <property type="entry name" value="Aldolase class I"/>
    <property type="match status" value="2"/>
</dbReference>
<evidence type="ECO:0000313" key="7">
    <source>
        <dbReference type="Proteomes" id="UP001501920"/>
    </source>
</evidence>
<dbReference type="Ensembl" id="ENSPNAT00000076708.1">
    <property type="protein sequence ID" value="ENSPNAP00000058276.1"/>
    <property type="gene ID" value="ENSPNAG00000031460.1"/>
</dbReference>
<dbReference type="Gene3D" id="3.30.70.20">
    <property type="match status" value="1"/>
</dbReference>
<evidence type="ECO:0000256" key="3">
    <source>
        <dbReference type="ARBA" id="ARBA00023002"/>
    </source>
</evidence>
<dbReference type="GO" id="GO:0050661">
    <property type="term" value="F:NADP binding"/>
    <property type="evidence" value="ECO:0007669"/>
    <property type="project" value="TreeGrafter"/>
</dbReference>
<dbReference type="InterPro" id="IPR013785">
    <property type="entry name" value="Aldolase_TIM"/>
</dbReference>
<dbReference type="GO" id="GO:0002058">
    <property type="term" value="F:uracil binding"/>
    <property type="evidence" value="ECO:0007669"/>
    <property type="project" value="TreeGrafter"/>
</dbReference>
<feature type="domain" description="Dihydroprymidine dehydrogenase" evidence="5">
    <location>
        <begin position="12"/>
        <end position="59"/>
    </location>
</feature>
<dbReference type="PANTHER" id="PTHR43073">
    <property type="entry name" value="DIHYDROPYRIMIDINE DEHYDROGENASE [NADP(+)]"/>
    <property type="match status" value="1"/>
</dbReference>
<keyword evidence="3" id="KW-0560">Oxidoreductase</keyword>
<feature type="transmembrane region" description="Helical" evidence="4">
    <location>
        <begin position="64"/>
        <end position="85"/>
    </location>
</feature>
<dbReference type="PANTHER" id="PTHR43073:SF2">
    <property type="entry name" value="DIHYDROPYRIMIDINE DEHYDROGENASE [NADP(+)]"/>
    <property type="match status" value="1"/>
</dbReference>
<dbReference type="SUPFAM" id="SSF51905">
    <property type="entry name" value="FAD/NAD(P)-binding domain"/>
    <property type="match status" value="1"/>
</dbReference>
<dbReference type="AlphaFoldDB" id="A0AAR2K849"/>
<keyword evidence="4" id="KW-0812">Transmembrane</keyword>
<accession>A0AAR2K849</accession>
<keyword evidence="4" id="KW-0472">Membrane</keyword>
<keyword evidence="4" id="KW-1133">Transmembrane helix</keyword>
<evidence type="ECO:0000256" key="2">
    <source>
        <dbReference type="ARBA" id="ARBA00022827"/>
    </source>
</evidence>